<dbReference type="GO" id="GO:0005975">
    <property type="term" value="P:carbohydrate metabolic process"/>
    <property type="evidence" value="ECO:0007669"/>
    <property type="project" value="InterPro"/>
</dbReference>
<dbReference type="GO" id="GO:0004553">
    <property type="term" value="F:hydrolase activity, hydrolyzing O-glycosyl compounds"/>
    <property type="evidence" value="ECO:0007669"/>
    <property type="project" value="InterPro"/>
</dbReference>
<organism evidence="4 5">
    <name type="scientific">Modicisalibacter xianhensis</name>
    <dbReference type="NCBI Taxonomy" id="442341"/>
    <lineage>
        <taxon>Bacteria</taxon>
        <taxon>Pseudomonadati</taxon>
        <taxon>Pseudomonadota</taxon>
        <taxon>Gammaproteobacteria</taxon>
        <taxon>Oceanospirillales</taxon>
        <taxon>Halomonadaceae</taxon>
        <taxon>Modicisalibacter</taxon>
    </lineage>
</organism>
<dbReference type="Gene3D" id="2.150.10.10">
    <property type="entry name" value="Serralysin-like metalloprotease, C-terminal"/>
    <property type="match status" value="1"/>
</dbReference>
<dbReference type="RefSeq" id="WP_092847337.1">
    <property type="nucleotide sequence ID" value="NZ_FOPY01000010.1"/>
</dbReference>
<reference evidence="4 5" key="1">
    <citation type="submission" date="2016-10" db="EMBL/GenBank/DDBJ databases">
        <authorList>
            <person name="de Groot N.N."/>
        </authorList>
    </citation>
    <scope>NUCLEOTIDE SEQUENCE [LARGE SCALE GENOMIC DNA]</scope>
    <source>
        <strain evidence="4 5">CGMCC 1.6848</strain>
    </source>
</reference>
<evidence type="ECO:0000259" key="3">
    <source>
        <dbReference type="PROSITE" id="PS51173"/>
    </source>
</evidence>
<dbReference type="PROSITE" id="PS00330">
    <property type="entry name" value="HEMOLYSIN_CALCIUM"/>
    <property type="match status" value="2"/>
</dbReference>
<dbReference type="InterPro" id="IPR018511">
    <property type="entry name" value="Hemolysin-typ_Ca-bd_CS"/>
</dbReference>
<feature type="compositionally biased region" description="Polar residues" evidence="2">
    <location>
        <begin position="675"/>
        <end position="687"/>
    </location>
</feature>
<dbReference type="SMART" id="SM00637">
    <property type="entry name" value="CBD_II"/>
    <property type="match status" value="2"/>
</dbReference>
<dbReference type="SUPFAM" id="SSF51120">
    <property type="entry name" value="beta-Roll"/>
    <property type="match status" value="1"/>
</dbReference>
<dbReference type="Proteomes" id="UP000199040">
    <property type="component" value="Unassembled WGS sequence"/>
</dbReference>
<dbReference type="InterPro" id="IPR012291">
    <property type="entry name" value="CBM2_carb-bd_dom_sf"/>
</dbReference>
<keyword evidence="1" id="KW-0106">Calcium</keyword>
<dbReference type="Pfam" id="PF00353">
    <property type="entry name" value="HemolysinCabind"/>
    <property type="match status" value="1"/>
</dbReference>
<keyword evidence="5" id="KW-1185">Reference proteome</keyword>
<dbReference type="PRINTS" id="PR00313">
    <property type="entry name" value="CABNDNGRPT"/>
</dbReference>
<feature type="domain" description="CBM2" evidence="3">
    <location>
        <begin position="1"/>
        <end position="104"/>
    </location>
</feature>
<dbReference type="InterPro" id="IPR008965">
    <property type="entry name" value="CBM2/CBM3_carb-bd_dom_sf"/>
</dbReference>
<evidence type="ECO:0000313" key="4">
    <source>
        <dbReference type="EMBL" id="SFH81617.1"/>
    </source>
</evidence>
<dbReference type="GO" id="GO:0030247">
    <property type="term" value="F:polysaccharide binding"/>
    <property type="evidence" value="ECO:0007669"/>
    <property type="project" value="UniProtKB-UniRule"/>
</dbReference>
<dbReference type="PROSITE" id="PS51173">
    <property type="entry name" value="CBM2"/>
    <property type="match status" value="1"/>
</dbReference>
<sequence>MRPSIKYNVTSQWNGGYVMEVFITNEGTQAIQDFQVGFDLDGTISDVWGGVIAGQSVTGYTIADDDDQNDIAPGETVRFKFKVLTDSGDMPSGFTVNDEPAAVNGVEPIAQDTVTESLDSIMETITDTVEAVDDAIDTVVTEVIETVADTVETVIEDALPSLGEAITVQVGSDITASELEALIAKAPAGATIQLAAGEYRFDDSIHITRSDIAVVGAGSDQTRITFTDKALANDDSHAFYVEGTHTEFAGTLRSDAAEGSNTLALSSNHGLGVGDTVRIWQDNTQEYFEEIGDTSWQKLNAPLRTSMAKVVAVDGDTVVLDRGVHFDFDGGETKVERMDALENVTLQGFTVQYELGTPDNAVFQNTLSSLTDYQAVKFDGTVSSSVVDVQVLDGPSTAFEFALSLDMTVDGAQAHGAFNKGTGGNGYAYELRESYDGTFVNLEDSGMRHSILFASWRSSVGNEVHVLSTDRDVNFHGGQDHDNTVHVEQSIRDPNADGMSTTLWYNNGGESFGAITEAGANTITFDYVIGSRRDDILQGSDDGVYLDGALGHDTLSGGKGDDILRGGLGRDTLMGGEGFDTAILEQDYTAYKIRFNDDGSLYLDGSSDDNTLIDIEQAIFADGTRLDIATRQTSQGDKPVVPTAAEILVKPVTEITEPVVDVIEEETAPPVEDSVVSTPEDTVSAPDSNIDEPVIVAPEPVPEETTPAMDVIEPAPEVDTGDSISAQVDLETVSQWSNGHVMRMTITNTSAEAIETPQITFSLAADIDTLYGATLLERNGDVYTVRYDGTDMVEAGEALRISYKAYVSPDVQPSVLAINGLALESATSEPAGEDIAAPVIDEPPTDITEGSLDQPTTEAPAEETADEIISEPVTDETVSVAQPSDALVVTSNVTKSWNSGYVTEVLVENTSDITLSQPKVTFDLPVEIAELWNGEFVPTEDGYTVSAINGGVELEPGEVWRFSYKVSDTQQALPSNIDVSSAEDLQEAYATDESELIVFPGIEELLTSGDDTTQVFDSEIVLTTESSDSTSTLLDTELASAELLGTDTAPSDTLM</sequence>
<feature type="region of interest" description="Disordered" evidence="2">
    <location>
        <begin position="828"/>
        <end position="864"/>
    </location>
</feature>
<dbReference type="EMBL" id="FOPY01000010">
    <property type="protein sequence ID" value="SFH81617.1"/>
    <property type="molecule type" value="Genomic_DNA"/>
</dbReference>
<accession>A0A1I3D4K8</accession>
<proteinExistence type="predicted"/>
<dbReference type="Pfam" id="PF00553">
    <property type="entry name" value="CBM_2"/>
    <property type="match status" value="2"/>
</dbReference>
<evidence type="ECO:0000256" key="1">
    <source>
        <dbReference type="ARBA" id="ARBA00022837"/>
    </source>
</evidence>
<feature type="region of interest" description="Disordered" evidence="2">
    <location>
        <begin position="669"/>
        <end position="693"/>
    </location>
</feature>
<dbReference type="STRING" id="442341.SAMN04487959_11018"/>
<dbReference type="SUPFAM" id="SSF51126">
    <property type="entry name" value="Pectin lyase-like"/>
    <property type="match status" value="1"/>
</dbReference>
<dbReference type="InterPro" id="IPR001919">
    <property type="entry name" value="CBD2"/>
</dbReference>
<dbReference type="InterPro" id="IPR011049">
    <property type="entry name" value="Serralysin-like_metalloprot_C"/>
</dbReference>
<dbReference type="InterPro" id="IPR011050">
    <property type="entry name" value="Pectin_lyase_fold/virulence"/>
</dbReference>
<dbReference type="InterPro" id="IPR001343">
    <property type="entry name" value="Hemolysn_Ca-bd"/>
</dbReference>
<evidence type="ECO:0000313" key="5">
    <source>
        <dbReference type="Proteomes" id="UP000199040"/>
    </source>
</evidence>
<dbReference type="GO" id="GO:0005509">
    <property type="term" value="F:calcium ion binding"/>
    <property type="evidence" value="ECO:0007669"/>
    <property type="project" value="InterPro"/>
</dbReference>
<gene>
    <name evidence="4" type="ORF">SAMN04487959_11018</name>
</gene>
<dbReference type="Gene3D" id="2.60.40.290">
    <property type="match status" value="3"/>
</dbReference>
<protein>
    <submittedName>
        <fullName evidence="4">Cellulose binding domain-containing protein</fullName>
    </submittedName>
</protein>
<name>A0A1I3D4K8_9GAMM</name>
<dbReference type="SUPFAM" id="SSF49384">
    <property type="entry name" value="Carbohydrate-binding domain"/>
    <property type="match status" value="3"/>
</dbReference>
<evidence type="ECO:0000256" key="2">
    <source>
        <dbReference type="SAM" id="MobiDB-lite"/>
    </source>
</evidence>
<dbReference type="AlphaFoldDB" id="A0A1I3D4K8"/>